<feature type="domain" description="PTS EIIA type-1" evidence="18">
    <location>
        <begin position="499"/>
        <end position="603"/>
    </location>
</feature>
<comment type="function">
    <text evidence="12">The phosphoenolpyruvate-dependent sugar phosphotransferase system (sugar PTS), a major carbohydrate active transport system, catalyzes the phosphorylation of incoming sugar substrates concomitantly with their translocation across the cell membrane. This system is involved in sucrose transport.</text>
</comment>
<accession>A0A7Z8G5D4</accession>
<evidence type="ECO:0000313" key="22">
    <source>
        <dbReference type="Proteomes" id="UP000297938"/>
    </source>
</evidence>
<dbReference type="InterPro" id="IPR003352">
    <property type="entry name" value="PTS_EIIC"/>
</dbReference>
<dbReference type="CDD" id="cd00212">
    <property type="entry name" value="PTS_IIB_glc"/>
    <property type="match status" value="1"/>
</dbReference>
<dbReference type="NCBIfam" id="TIGR01995">
    <property type="entry name" value="PTS-II-ABC-beta"/>
    <property type="match status" value="1"/>
</dbReference>
<comment type="caution">
    <text evidence="21">The sequence shown here is derived from an EMBL/GenBank/DDBJ whole genome shotgun (WGS) entry which is preliminary data.</text>
</comment>
<feature type="domain" description="PTS EIIB type-1" evidence="19">
    <location>
        <begin position="4"/>
        <end position="86"/>
    </location>
</feature>
<comment type="catalytic activity">
    <reaction evidence="13">
        <text>N(pros)-phospho-L-histidyl-[protein](out) + sucrose = sucrose 6(G)-phosphate(in) + L-histidyl-[protein]</text>
        <dbReference type="Rhea" id="RHEA:49236"/>
        <dbReference type="Rhea" id="RHEA-COMP:9745"/>
        <dbReference type="Rhea" id="RHEA-COMP:9746"/>
        <dbReference type="ChEBI" id="CHEBI:17992"/>
        <dbReference type="ChEBI" id="CHEBI:29979"/>
        <dbReference type="ChEBI" id="CHEBI:64837"/>
        <dbReference type="ChEBI" id="CHEBI:91002"/>
        <dbReference type="EC" id="2.7.1.211"/>
    </reaction>
</comment>
<keyword evidence="2" id="KW-0813">Transport</keyword>
<evidence type="ECO:0000256" key="16">
    <source>
        <dbReference type="PROSITE-ProRule" id="PRU00421"/>
    </source>
</evidence>
<dbReference type="PROSITE" id="PS51098">
    <property type="entry name" value="PTS_EIIB_TYPE_1"/>
    <property type="match status" value="1"/>
</dbReference>
<evidence type="ECO:0000256" key="10">
    <source>
        <dbReference type="ARBA" id="ARBA00023136"/>
    </source>
</evidence>
<evidence type="ECO:0000259" key="20">
    <source>
        <dbReference type="PROSITE" id="PS51103"/>
    </source>
</evidence>
<dbReference type="InterPro" id="IPR011055">
    <property type="entry name" value="Dup_hybrid_motif"/>
</dbReference>
<dbReference type="InterPro" id="IPR036878">
    <property type="entry name" value="Glu_permease_IIB"/>
</dbReference>
<feature type="transmembrane region" description="Helical" evidence="17">
    <location>
        <begin position="239"/>
        <end position="260"/>
    </location>
</feature>
<feature type="transmembrane region" description="Helical" evidence="17">
    <location>
        <begin position="143"/>
        <end position="163"/>
    </location>
</feature>
<dbReference type="PROSITE" id="PS00371">
    <property type="entry name" value="PTS_EIIA_TYPE_1_HIS"/>
    <property type="match status" value="1"/>
</dbReference>
<keyword evidence="3" id="KW-1003">Cell membrane</keyword>
<feature type="transmembrane region" description="Helical" evidence="17">
    <location>
        <begin position="207"/>
        <end position="227"/>
    </location>
</feature>
<dbReference type="AlphaFoldDB" id="A0A7Z8G5D4"/>
<dbReference type="FunFam" id="3.30.1360.60:FF:000001">
    <property type="entry name" value="PTS system glucose-specific IIBC component PtsG"/>
    <property type="match status" value="1"/>
</dbReference>
<gene>
    <name evidence="21" type="ORF">CKN69_04415</name>
</gene>
<feature type="transmembrane region" description="Helical" evidence="17">
    <location>
        <begin position="296"/>
        <end position="315"/>
    </location>
</feature>
<feature type="transmembrane region" description="Helical" evidence="17">
    <location>
        <begin position="321"/>
        <end position="342"/>
    </location>
</feature>
<keyword evidence="10 17" id="KW-0472">Membrane</keyword>
<keyword evidence="8" id="KW-0418">Kinase</keyword>
<evidence type="ECO:0000259" key="18">
    <source>
        <dbReference type="PROSITE" id="PS51093"/>
    </source>
</evidence>
<evidence type="ECO:0000259" key="19">
    <source>
        <dbReference type="PROSITE" id="PS51098"/>
    </source>
</evidence>
<evidence type="ECO:0000256" key="4">
    <source>
        <dbReference type="ARBA" id="ARBA00022597"/>
    </source>
</evidence>
<evidence type="ECO:0000256" key="14">
    <source>
        <dbReference type="ARBA" id="ARBA00074554"/>
    </source>
</evidence>
<evidence type="ECO:0000256" key="12">
    <source>
        <dbReference type="ARBA" id="ARBA00045139"/>
    </source>
</evidence>
<feature type="transmembrane region" description="Helical" evidence="17">
    <location>
        <begin position="422"/>
        <end position="447"/>
    </location>
</feature>
<keyword evidence="7 17" id="KW-0812">Transmembrane</keyword>
<evidence type="ECO:0000313" key="21">
    <source>
        <dbReference type="EMBL" id="TFJ28783.1"/>
    </source>
</evidence>
<dbReference type="InterPro" id="IPR050558">
    <property type="entry name" value="PTS_Sugar-Specific_Components"/>
</dbReference>
<dbReference type="Gene3D" id="3.30.1360.60">
    <property type="entry name" value="Glucose permease domain IIB"/>
    <property type="match status" value="1"/>
</dbReference>
<dbReference type="PROSITE" id="PS01035">
    <property type="entry name" value="PTS_EIIB_TYPE_1_CYS"/>
    <property type="match status" value="1"/>
</dbReference>
<dbReference type="InterPro" id="IPR013013">
    <property type="entry name" value="PTS_EIIC_1"/>
</dbReference>
<dbReference type="InterPro" id="IPR018113">
    <property type="entry name" value="PTrfase_EIIB_Cys"/>
</dbReference>
<dbReference type="GO" id="GO:0015771">
    <property type="term" value="P:trehalose transport"/>
    <property type="evidence" value="ECO:0007669"/>
    <property type="project" value="TreeGrafter"/>
</dbReference>
<evidence type="ECO:0000256" key="7">
    <source>
        <dbReference type="ARBA" id="ARBA00022692"/>
    </source>
</evidence>
<keyword evidence="5" id="KW-0808">Transferase</keyword>
<dbReference type="Pfam" id="PF00358">
    <property type="entry name" value="PTS_EIIA_1"/>
    <property type="match status" value="1"/>
</dbReference>
<dbReference type="Pfam" id="PF00367">
    <property type="entry name" value="PTS_EIIB"/>
    <property type="match status" value="1"/>
</dbReference>
<evidence type="ECO:0000256" key="8">
    <source>
        <dbReference type="ARBA" id="ARBA00022777"/>
    </source>
</evidence>
<dbReference type="GO" id="GO:0008982">
    <property type="term" value="F:protein-N(PI)-phosphohistidine-sugar phosphotransferase activity"/>
    <property type="evidence" value="ECO:0007669"/>
    <property type="project" value="InterPro"/>
</dbReference>
<dbReference type="PANTHER" id="PTHR30175">
    <property type="entry name" value="PHOSPHOTRANSFERASE SYSTEM TRANSPORT PROTEIN"/>
    <property type="match status" value="1"/>
</dbReference>
<evidence type="ECO:0000256" key="9">
    <source>
        <dbReference type="ARBA" id="ARBA00022989"/>
    </source>
</evidence>
<dbReference type="SUPFAM" id="SSF51261">
    <property type="entry name" value="Duplicated hybrid motif"/>
    <property type="match status" value="1"/>
</dbReference>
<feature type="active site" description="Phosphocysteine intermediate; for EIIB activity" evidence="16">
    <location>
        <position position="26"/>
    </location>
</feature>
<feature type="transmembrane region" description="Helical" evidence="17">
    <location>
        <begin position="380"/>
        <end position="402"/>
    </location>
</feature>
<organism evidence="21 22">
    <name type="scientific">Carnobacterium divergens</name>
    <name type="common">Lactobacillus divergens</name>
    <dbReference type="NCBI Taxonomy" id="2748"/>
    <lineage>
        <taxon>Bacteria</taxon>
        <taxon>Bacillati</taxon>
        <taxon>Bacillota</taxon>
        <taxon>Bacilli</taxon>
        <taxon>Lactobacillales</taxon>
        <taxon>Carnobacteriaceae</taxon>
        <taxon>Carnobacterium</taxon>
    </lineage>
</organism>
<dbReference type="EMBL" id="NRPP01000007">
    <property type="protein sequence ID" value="TFJ28783.1"/>
    <property type="molecule type" value="Genomic_DNA"/>
</dbReference>
<keyword evidence="9 17" id="KW-1133">Transmembrane helix</keyword>
<dbReference type="PROSITE" id="PS51093">
    <property type="entry name" value="PTS_EIIA_TYPE_1"/>
    <property type="match status" value="1"/>
</dbReference>
<dbReference type="GO" id="GO:0090589">
    <property type="term" value="F:protein-phosphocysteine-trehalose phosphotransferase system transporter activity"/>
    <property type="evidence" value="ECO:0007669"/>
    <property type="project" value="TreeGrafter"/>
</dbReference>
<evidence type="ECO:0000256" key="13">
    <source>
        <dbReference type="ARBA" id="ARBA00048931"/>
    </source>
</evidence>
<name>A0A7Z8G5D4_CARDV</name>
<evidence type="ECO:0000256" key="6">
    <source>
        <dbReference type="ARBA" id="ARBA00022683"/>
    </source>
</evidence>
<evidence type="ECO:0000256" key="11">
    <source>
        <dbReference type="ARBA" id="ARBA00044053"/>
    </source>
</evidence>
<dbReference type="PROSITE" id="PS51103">
    <property type="entry name" value="PTS_EIIC_TYPE_1"/>
    <property type="match status" value="1"/>
</dbReference>
<evidence type="ECO:0000256" key="17">
    <source>
        <dbReference type="SAM" id="Phobius"/>
    </source>
</evidence>
<dbReference type="GO" id="GO:0016301">
    <property type="term" value="F:kinase activity"/>
    <property type="evidence" value="ECO:0007669"/>
    <property type="project" value="UniProtKB-KW"/>
</dbReference>
<dbReference type="InterPro" id="IPR011297">
    <property type="entry name" value="PTS_IIABC_b_glu"/>
</dbReference>
<comment type="subcellular location">
    <subcellularLocation>
        <location evidence="1">Cell membrane</location>
        <topology evidence="1">Multi-pass membrane protein</topology>
    </subcellularLocation>
</comment>
<dbReference type="Proteomes" id="UP000297938">
    <property type="component" value="Unassembled WGS sequence"/>
</dbReference>
<keyword evidence="4" id="KW-0762">Sugar transport</keyword>
<dbReference type="InterPro" id="IPR001127">
    <property type="entry name" value="PTS_EIIA_1_perm"/>
</dbReference>
<dbReference type="RefSeq" id="WP_135025801.1">
    <property type="nucleotide sequence ID" value="NZ_JBFUWK010000004.1"/>
</dbReference>
<sequence>MNNKQIAQDVLVLVGGEENVNSVVHCATRLRFKLKDTKKANRAGLEAHEGVITVVESGGQYQVVIGSNVNEVYKDLMAISNLDQSTGEKEESGEKGSFLSTLIDIISGIFTPFLGAMAGAGVLKGFLSLATVMGWLSATSGTYIVLFAAADGIFNFLPFFLAFTAAKKFNTNQFVAVGLAAALMHPMMDAATAAGNAITFFGIPITLMSYASTVIPIILAVWIQSYVERFFTKVVPEFIKIILVPLLVLLVMVPLTFIAIGPLGGFIGDGLGYVYSMIYGLSPMVAGAFMGGFWQVLVIFGMHWGFVPIMMTNLSQVGYDTMVPMLLPAVLAQGGAALGVFLKTKDTKMKALAGSSTLTAFFGITEPTVYGVTLKLKKPFIYGCISGAIGGAIIGFAGVKNFAFGLVSILSLPSFISTDSAIVSNVMVAIIGTAIAFVLALVLTLILGFDDVIPTVTAATTTATTEGLNNDTDPSTYIEKEVIESPLTGRAVLLKDVADEAFASGALGKGMAIEPTVGELTSPVTGVVTIVFPTGHAIGITSDEGTEILMHIGMDTVQMNGDGFTTHVKQGEHVTVGQPLVSFDIEKIKAAGFPVITPIVVTNSADFLDVLTTEKTELKGKDYLMTVVI</sequence>
<evidence type="ECO:0000256" key="2">
    <source>
        <dbReference type="ARBA" id="ARBA00022448"/>
    </source>
</evidence>
<feature type="domain" description="PTS EIIC type-1" evidence="20">
    <location>
        <begin position="104"/>
        <end position="459"/>
    </location>
</feature>
<dbReference type="FunFam" id="2.70.70.10:FF:000001">
    <property type="entry name" value="PTS system glucose-specific IIA component"/>
    <property type="match status" value="1"/>
</dbReference>
<dbReference type="SUPFAM" id="SSF55604">
    <property type="entry name" value="Glucose permease domain IIB"/>
    <property type="match status" value="1"/>
</dbReference>
<evidence type="ECO:0000256" key="5">
    <source>
        <dbReference type="ARBA" id="ARBA00022679"/>
    </source>
</evidence>
<dbReference type="Gene3D" id="2.70.70.10">
    <property type="entry name" value="Glucose Permease (Domain IIA)"/>
    <property type="match status" value="1"/>
</dbReference>
<dbReference type="GO" id="GO:0009401">
    <property type="term" value="P:phosphoenolpyruvate-dependent sugar phosphotransferase system"/>
    <property type="evidence" value="ECO:0007669"/>
    <property type="project" value="UniProtKB-KW"/>
</dbReference>
<dbReference type="Pfam" id="PF02378">
    <property type="entry name" value="PTS_EIIC"/>
    <property type="match status" value="1"/>
</dbReference>
<evidence type="ECO:0000256" key="15">
    <source>
        <dbReference type="ARBA" id="ARBA00081008"/>
    </source>
</evidence>
<evidence type="ECO:0000256" key="3">
    <source>
        <dbReference type="ARBA" id="ARBA00022475"/>
    </source>
</evidence>
<dbReference type="NCBIfam" id="TIGR00830">
    <property type="entry name" value="PTBA"/>
    <property type="match status" value="1"/>
</dbReference>
<evidence type="ECO:0000256" key="1">
    <source>
        <dbReference type="ARBA" id="ARBA00004651"/>
    </source>
</evidence>
<reference evidence="21 22" key="1">
    <citation type="journal article" date="2018" name="Int. J. Food Microbiol.">
        <title>Growth of Carnobacterium spp. isolated from chilled vacuum-packaged meat under relevant acidic conditions.</title>
        <authorList>
            <person name="Zhang P."/>
            <person name="Badoni M."/>
            <person name="Ganzle M."/>
            <person name="Yang X."/>
        </authorList>
    </citation>
    <scope>NUCLEOTIDE SEQUENCE [LARGE SCALE GENOMIC DNA]</scope>
    <source>
        <strain evidence="21 22">B2</strain>
    </source>
</reference>
<dbReference type="GO" id="GO:0005886">
    <property type="term" value="C:plasma membrane"/>
    <property type="evidence" value="ECO:0007669"/>
    <property type="project" value="UniProtKB-SubCell"/>
</dbReference>
<protein>
    <recommendedName>
        <fullName evidence="14">PTS system sucrose-specific EIIBCA component</fullName>
        <ecNumber evidence="11">2.7.1.211</ecNumber>
    </recommendedName>
    <alternativeName>
        <fullName evidence="15">EIIBCA-Scr</fullName>
    </alternativeName>
</protein>
<proteinExistence type="predicted"/>
<dbReference type="PANTHER" id="PTHR30175:SF1">
    <property type="entry name" value="PTS SYSTEM ARBUTIN-, CELLOBIOSE-, AND SALICIN-SPECIFIC EIIBC COMPONENT-RELATED"/>
    <property type="match status" value="1"/>
</dbReference>
<dbReference type="EC" id="2.7.1.211" evidence="11"/>
<keyword evidence="6" id="KW-0598">Phosphotransferase system</keyword>
<dbReference type="InterPro" id="IPR001996">
    <property type="entry name" value="PTS_IIB_1"/>
</dbReference>
<feature type="transmembrane region" description="Helical" evidence="17">
    <location>
        <begin position="98"/>
        <end position="123"/>
    </location>
</feature>